<keyword evidence="4" id="KW-0963">Cytoplasm</keyword>
<reference evidence="6 7" key="1">
    <citation type="submission" date="2019-03" db="EMBL/GenBank/DDBJ databases">
        <title>Genomic Encyclopedia of Type Strains, Phase IV (KMG-IV): sequencing the most valuable type-strain genomes for metagenomic binning, comparative biology and taxonomic classification.</title>
        <authorList>
            <person name="Goeker M."/>
        </authorList>
    </citation>
    <scope>NUCLEOTIDE SEQUENCE [LARGE SCALE GENOMIC DNA]</scope>
    <source>
        <strain evidence="6 7">DSM 16998</strain>
    </source>
</reference>
<accession>A0A4R6QSF8</accession>
<keyword evidence="7" id="KW-1185">Reference proteome</keyword>
<dbReference type="NCBIfam" id="NF001464">
    <property type="entry name" value="PRK00321.1-5"/>
    <property type="match status" value="1"/>
</dbReference>
<dbReference type="PANTHER" id="PTHR38103:SF1">
    <property type="entry name" value="RECOMBINATION-ASSOCIATED PROTEIN RDGC"/>
    <property type="match status" value="1"/>
</dbReference>
<dbReference type="Proteomes" id="UP000295361">
    <property type="component" value="Unassembled WGS sequence"/>
</dbReference>
<organism evidence="6 7">
    <name type="scientific">Roseateles toxinivorans</name>
    <dbReference type="NCBI Taxonomy" id="270368"/>
    <lineage>
        <taxon>Bacteria</taxon>
        <taxon>Pseudomonadati</taxon>
        <taxon>Pseudomonadota</taxon>
        <taxon>Betaproteobacteria</taxon>
        <taxon>Burkholderiales</taxon>
        <taxon>Sphaerotilaceae</taxon>
        <taxon>Roseateles</taxon>
    </lineage>
</organism>
<dbReference type="GO" id="GO:0006310">
    <property type="term" value="P:DNA recombination"/>
    <property type="evidence" value="ECO:0007669"/>
    <property type="project" value="UniProtKB-KW"/>
</dbReference>
<name>A0A4R6QSF8_9BURK</name>
<evidence type="ECO:0000313" key="7">
    <source>
        <dbReference type="Proteomes" id="UP000295361"/>
    </source>
</evidence>
<dbReference type="InParanoid" id="A0A4R6QSF8"/>
<dbReference type="NCBIfam" id="NF001463">
    <property type="entry name" value="PRK00321.1-4"/>
    <property type="match status" value="1"/>
</dbReference>
<proteinExistence type="inferred from homology"/>
<evidence type="ECO:0000256" key="1">
    <source>
        <dbReference type="ARBA" id="ARBA00004453"/>
    </source>
</evidence>
<dbReference type="GO" id="GO:0000018">
    <property type="term" value="P:regulation of DNA recombination"/>
    <property type="evidence" value="ECO:0007669"/>
    <property type="project" value="TreeGrafter"/>
</dbReference>
<comment type="subcellular location">
    <subcellularLocation>
        <location evidence="1">Cytoplasm</location>
        <location evidence="1">Nucleoid</location>
    </subcellularLocation>
</comment>
<dbReference type="AlphaFoldDB" id="A0A4R6QSF8"/>
<gene>
    <name evidence="6" type="ORF">DES47_101633</name>
</gene>
<evidence type="ECO:0000256" key="4">
    <source>
        <dbReference type="ARBA" id="ARBA00022490"/>
    </source>
</evidence>
<dbReference type="GO" id="GO:0003690">
    <property type="term" value="F:double-stranded DNA binding"/>
    <property type="evidence" value="ECO:0007669"/>
    <property type="project" value="TreeGrafter"/>
</dbReference>
<evidence type="ECO:0000256" key="3">
    <source>
        <dbReference type="ARBA" id="ARBA00022296"/>
    </source>
</evidence>
<sequence length="292" mass="32007">MVYRIGPDWSATLTELEEALDKGRFAECGATQMQSLGWVSPRGVAHGLLAESVGGHWILKLMIEKKVLPGSVVKRAMEQRVKKIEQETGRKPGKKESKDLKDELMLELLPKAFTKQESVLVWIDKDKQLLCTNAGSQGKSDVVITALVEACPKLVLTLLQTTASASACMSAWLSSGEPPAGFSIDRECELKAPDETKATVRYARHLLDIDEVRAHIAAGKQPTKLAMSWDDRVSFMLTDTMQLKKVSFLDVVFEGVAHNDDAFDADAAIATGELRRLIPDLMDALGGELVKS</sequence>
<dbReference type="GO" id="GO:0043590">
    <property type="term" value="C:bacterial nucleoid"/>
    <property type="evidence" value="ECO:0007669"/>
    <property type="project" value="TreeGrafter"/>
</dbReference>
<comment type="similarity">
    <text evidence="2">Belongs to the RdgC family.</text>
</comment>
<dbReference type="FunCoup" id="A0A4R6QSF8">
    <property type="interactions" value="106"/>
</dbReference>
<keyword evidence="5" id="KW-0233">DNA recombination</keyword>
<evidence type="ECO:0000256" key="2">
    <source>
        <dbReference type="ARBA" id="ARBA00008657"/>
    </source>
</evidence>
<dbReference type="InterPro" id="IPR007476">
    <property type="entry name" value="RdgC"/>
</dbReference>
<dbReference type="PANTHER" id="PTHR38103">
    <property type="entry name" value="RECOMBINATION-ASSOCIATED PROTEIN RDGC"/>
    <property type="match status" value="1"/>
</dbReference>
<dbReference type="EMBL" id="SNXS01000001">
    <property type="protein sequence ID" value="TDP74570.1"/>
    <property type="molecule type" value="Genomic_DNA"/>
</dbReference>
<comment type="caution">
    <text evidence="6">The sequence shown here is derived from an EMBL/GenBank/DDBJ whole genome shotgun (WGS) entry which is preliminary data.</text>
</comment>
<protein>
    <recommendedName>
        <fullName evidence="3">Recombination-associated protein RdgC</fullName>
    </recommendedName>
</protein>
<dbReference type="Pfam" id="PF04381">
    <property type="entry name" value="RdgC"/>
    <property type="match status" value="1"/>
</dbReference>
<evidence type="ECO:0000256" key="5">
    <source>
        <dbReference type="ARBA" id="ARBA00023172"/>
    </source>
</evidence>
<evidence type="ECO:0000313" key="6">
    <source>
        <dbReference type="EMBL" id="TDP74570.1"/>
    </source>
</evidence>